<dbReference type="Proteomes" id="UP000642094">
    <property type="component" value="Unassembled WGS sequence"/>
</dbReference>
<accession>A0ABR8A1E7</accession>
<gene>
    <name evidence="1" type="ORF">H6F41_17580</name>
</gene>
<keyword evidence="2" id="KW-1185">Reference proteome</keyword>
<dbReference type="RefSeq" id="WP_190404750.1">
    <property type="nucleotide sequence ID" value="NZ_JACJQB010000062.1"/>
</dbReference>
<sequence>MTNQTLTIANFDDNYWRNNYGSRQYVEQKAKYEDYQLAYQIGHEGYDRYLGKSFDEAETELKRDYEALLAQRSGTELAWVKVKDAVRDAWDQAGTT</sequence>
<evidence type="ECO:0000313" key="2">
    <source>
        <dbReference type="Proteomes" id="UP000642094"/>
    </source>
</evidence>
<dbReference type="EMBL" id="JACJQB010000062">
    <property type="protein sequence ID" value="MBD2189940.1"/>
    <property type="molecule type" value="Genomic_DNA"/>
</dbReference>
<organism evidence="1 2">
    <name type="scientific">Pseudanabaena mucicola FACHB-723</name>
    <dbReference type="NCBI Taxonomy" id="2692860"/>
    <lineage>
        <taxon>Bacteria</taxon>
        <taxon>Bacillati</taxon>
        <taxon>Cyanobacteriota</taxon>
        <taxon>Cyanophyceae</taxon>
        <taxon>Pseudanabaenales</taxon>
        <taxon>Pseudanabaenaceae</taxon>
        <taxon>Pseudanabaena</taxon>
    </lineage>
</organism>
<name>A0ABR8A1E7_9CYAN</name>
<protein>
    <submittedName>
        <fullName evidence="1">Uncharacterized protein</fullName>
    </submittedName>
</protein>
<evidence type="ECO:0000313" key="1">
    <source>
        <dbReference type="EMBL" id="MBD2189940.1"/>
    </source>
</evidence>
<reference evidence="1 2" key="1">
    <citation type="journal article" date="2020" name="ISME J.">
        <title>Comparative genomics reveals insights into cyanobacterial evolution and habitat adaptation.</title>
        <authorList>
            <person name="Chen M.Y."/>
            <person name="Teng W.K."/>
            <person name="Zhao L."/>
            <person name="Hu C.X."/>
            <person name="Zhou Y.K."/>
            <person name="Han B.P."/>
            <person name="Song L.R."/>
            <person name="Shu W.S."/>
        </authorList>
    </citation>
    <scope>NUCLEOTIDE SEQUENCE [LARGE SCALE GENOMIC DNA]</scope>
    <source>
        <strain evidence="1 2">FACHB-723</strain>
    </source>
</reference>
<proteinExistence type="predicted"/>
<comment type="caution">
    <text evidence="1">The sequence shown here is derived from an EMBL/GenBank/DDBJ whole genome shotgun (WGS) entry which is preliminary data.</text>
</comment>